<dbReference type="AlphaFoldDB" id="A0A8S2EM63"/>
<evidence type="ECO:0000256" key="3">
    <source>
        <dbReference type="PROSITE-ProRule" id="PRU00076"/>
    </source>
</evidence>
<dbReference type="PROSITE" id="PS01186">
    <property type="entry name" value="EGF_2"/>
    <property type="match status" value="1"/>
</dbReference>
<evidence type="ECO:0000256" key="1">
    <source>
        <dbReference type="ARBA" id="ARBA00022536"/>
    </source>
</evidence>
<gene>
    <name evidence="5" type="ORF">OVA965_LOCUS23194</name>
    <name evidence="6" type="ORF">TMI583_LOCUS23910</name>
</gene>
<dbReference type="Proteomes" id="UP000682733">
    <property type="component" value="Unassembled WGS sequence"/>
</dbReference>
<feature type="disulfide bond" evidence="3">
    <location>
        <begin position="108"/>
        <end position="117"/>
    </location>
</feature>
<proteinExistence type="predicted"/>
<dbReference type="Pfam" id="PF00008">
    <property type="entry name" value="EGF"/>
    <property type="match status" value="1"/>
</dbReference>
<protein>
    <recommendedName>
        <fullName evidence="4">EGF-like domain-containing protein</fullName>
    </recommendedName>
</protein>
<keyword evidence="2 3" id="KW-1015">Disulfide bond</keyword>
<evidence type="ECO:0000313" key="7">
    <source>
        <dbReference type="Proteomes" id="UP000677228"/>
    </source>
</evidence>
<dbReference type="InterPro" id="IPR000742">
    <property type="entry name" value="EGF"/>
</dbReference>
<sequence>MTELAPRKPLYSKKYLRYSLIPVTIVLVTNVTAPGCNAGAGGCPSGKCCADYPYPCLGGTCTDPVAGNCAGGCSCSGNYTCSSYASSPCQNGGTCVDNTGCSGYSCTCPTGYSGIQCQTASTTTTDTTTTSDTT</sequence>
<keyword evidence="1 3" id="KW-0245">EGF-like domain</keyword>
<comment type="caution">
    <text evidence="3">Lacks conserved residue(s) required for the propagation of feature annotation.</text>
</comment>
<reference evidence="5" key="1">
    <citation type="submission" date="2021-02" db="EMBL/GenBank/DDBJ databases">
        <authorList>
            <person name="Nowell W R."/>
        </authorList>
    </citation>
    <scope>NUCLEOTIDE SEQUENCE</scope>
</reference>
<feature type="disulfide bond" evidence="3">
    <location>
        <begin position="89"/>
        <end position="106"/>
    </location>
</feature>
<evidence type="ECO:0000256" key="2">
    <source>
        <dbReference type="ARBA" id="ARBA00023157"/>
    </source>
</evidence>
<dbReference type="FunFam" id="2.10.25.10:FF:000118">
    <property type="entry name" value="protein delta homolog 2"/>
    <property type="match status" value="1"/>
</dbReference>
<dbReference type="SUPFAM" id="SSF57196">
    <property type="entry name" value="EGF/Laminin"/>
    <property type="match status" value="1"/>
</dbReference>
<name>A0A8S2EM63_9BILA</name>
<dbReference type="CDD" id="cd00054">
    <property type="entry name" value="EGF_CA"/>
    <property type="match status" value="1"/>
</dbReference>
<feature type="domain" description="EGF-like" evidence="4">
    <location>
        <begin position="77"/>
        <end position="118"/>
    </location>
</feature>
<dbReference type="EMBL" id="CAJOBA010034932">
    <property type="protein sequence ID" value="CAF3994985.1"/>
    <property type="molecule type" value="Genomic_DNA"/>
</dbReference>
<evidence type="ECO:0000313" key="5">
    <source>
        <dbReference type="EMBL" id="CAF1183799.1"/>
    </source>
</evidence>
<dbReference type="Proteomes" id="UP000677228">
    <property type="component" value="Unassembled WGS sequence"/>
</dbReference>
<comment type="caution">
    <text evidence="5">The sequence shown here is derived from an EMBL/GenBank/DDBJ whole genome shotgun (WGS) entry which is preliminary data.</text>
</comment>
<evidence type="ECO:0000313" key="6">
    <source>
        <dbReference type="EMBL" id="CAF3994985.1"/>
    </source>
</evidence>
<dbReference type="PRINTS" id="PR00010">
    <property type="entry name" value="EGFBLOOD"/>
</dbReference>
<feature type="non-terminal residue" evidence="5">
    <location>
        <position position="1"/>
    </location>
</feature>
<dbReference type="Gene3D" id="2.10.25.10">
    <property type="entry name" value="Laminin"/>
    <property type="match status" value="1"/>
</dbReference>
<dbReference type="EMBL" id="CAJNOK010013405">
    <property type="protein sequence ID" value="CAF1183799.1"/>
    <property type="molecule type" value="Genomic_DNA"/>
</dbReference>
<accession>A0A8S2EM63</accession>
<dbReference type="SMART" id="SM00181">
    <property type="entry name" value="EGF"/>
    <property type="match status" value="1"/>
</dbReference>
<organism evidence="5 7">
    <name type="scientific">Didymodactylos carnosus</name>
    <dbReference type="NCBI Taxonomy" id="1234261"/>
    <lineage>
        <taxon>Eukaryota</taxon>
        <taxon>Metazoa</taxon>
        <taxon>Spiralia</taxon>
        <taxon>Gnathifera</taxon>
        <taxon>Rotifera</taxon>
        <taxon>Eurotatoria</taxon>
        <taxon>Bdelloidea</taxon>
        <taxon>Philodinida</taxon>
        <taxon>Philodinidae</taxon>
        <taxon>Didymodactylos</taxon>
    </lineage>
</organism>
<evidence type="ECO:0000259" key="4">
    <source>
        <dbReference type="PROSITE" id="PS50026"/>
    </source>
</evidence>
<dbReference type="PROSITE" id="PS00022">
    <property type="entry name" value="EGF_1"/>
    <property type="match status" value="1"/>
</dbReference>
<dbReference type="PROSITE" id="PS50026">
    <property type="entry name" value="EGF_3"/>
    <property type="match status" value="1"/>
</dbReference>